<dbReference type="EC" id="3.6.1.54" evidence="2"/>
<accession>A0A645J5A7</accession>
<feature type="compositionally biased region" description="Low complexity" evidence="1">
    <location>
        <begin position="20"/>
        <end position="29"/>
    </location>
</feature>
<evidence type="ECO:0000313" key="2">
    <source>
        <dbReference type="EMBL" id="MPN57889.1"/>
    </source>
</evidence>
<comment type="caution">
    <text evidence="2">The sequence shown here is derived from an EMBL/GenBank/DDBJ whole genome shotgun (WGS) entry which is preliminary data.</text>
</comment>
<reference evidence="2" key="1">
    <citation type="submission" date="2019-08" db="EMBL/GenBank/DDBJ databases">
        <authorList>
            <person name="Kucharzyk K."/>
            <person name="Murdoch R.W."/>
            <person name="Higgins S."/>
            <person name="Loffler F."/>
        </authorList>
    </citation>
    <scope>NUCLEOTIDE SEQUENCE</scope>
</reference>
<gene>
    <name evidence="2" type="primary">lpxH_15</name>
    <name evidence="2" type="ORF">SDC9_205585</name>
</gene>
<dbReference type="EMBL" id="VSSQ01129997">
    <property type="protein sequence ID" value="MPN57889.1"/>
    <property type="molecule type" value="Genomic_DNA"/>
</dbReference>
<proteinExistence type="predicted"/>
<name>A0A645J5A7_9ZZZZ</name>
<organism evidence="2">
    <name type="scientific">bioreactor metagenome</name>
    <dbReference type="NCBI Taxonomy" id="1076179"/>
    <lineage>
        <taxon>unclassified sequences</taxon>
        <taxon>metagenomes</taxon>
        <taxon>ecological metagenomes</taxon>
    </lineage>
</organism>
<feature type="region of interest" description="Disordered" evidence="1">
    <location>
        <begin position="20"/>
        <end position="42"/>
    </location>
</feature>
<keyword evidence="2" id="KW-0378">Hydrolase</keyword>
<dbReference type="GO" id="GO:0016787">
    <property type="term" value="F:hydrolase activity"/>
    <property type="evidence" value="ECO:0007669"/>
    <property type="project" value="UniProtKB-KW"/>
</dbReference>
<evidence type="ECO:0000256" key="1">
    <source>
        <dbReference type="SAM" id="MobiDB-lite"/>
    </source>
</evidence>
<sequence length="113" mass="12430">MARNPQWQAQLLALPLAQRRAQGRSARAQSEARKHSPEAFYGDVDTPSALQWLAAAQSRTLIHGHTHRPAEHVLAPAARRVVLSDWDLSAATPRAEVMRLTAGGLERVDLVPK</sequence>
<protein>
    <submittedName>
        <fullName evidence="2">UDP-2,3-diacylglucosamine hydrolase</fullName>
        <ecNumber evidence="2">3.6.1.54</ecNumber>
    </submittedName>
</protein>
<dbReference type="AlphaFoldDB" id="A0A645J5A7"/>